<dbReference type="Proteomes" id="UP000234474">
    <property type="component" value="Unassembled WGS sequence"/>
</dbReference>
<accession>A0A2I1CPM3</accession>
<feature type="region of interest" description="Disordered" evidence="1">
    <location>
        <begin position="51"/>
        <end position="116"/>
    </location>
</feature>
<dbReference type="RefSeq" id="XP_024688153.1">
    <property type="nucleotide sequence ID" value="XM_024831623.1"/>
</dbReference>
<dbReference type="EMBL" id="MSZS01000001">
    <property type="protein sequence ID" value="PKX99558.1"/>
    <property type="molecule type" value="Genomic_DNA"/>
</dbReference>
<keyword evidence="3" id="KW-1185">Reference proteome</keyword>
<evidence type="ECO:0000313" key="2">
    <source>
        <dbReference type="EMBL" id="PKX99558.1"/>
    </source>
</evidence>
<proteinExistence type="predicted"/>
<reference evidence="3" key="1">
    <citation type="journal article" date="2018" name="Proc. Natl. Acad. Sci. U.S.A.">
        <title>Linking secondary metabolites to gene clusters through genome sequencing of six diverse Aspergillus species.</title>
        <authorList>
            <person name="Kaerboelling I."/>
            <person name="Vesth T.C."/>
            <person name="Frisvad J.C."/>
            <person name="Nybo J.L."/>
            <person name="Theobald S."/>
            <person name="Kuo A."/>
            <person name="Bowyer P."/>
            <person name="Matsuda Y."/>
            <person name="Mondo S."/>
            <person name="Lyhne E.K."/>
            <person name="Kogle M.E."/>
            <person name="Clum A."/>
            <person name="Lipzen A."/>
            <person name="Salamov A."/>
            <person name="Ngan C.Y."/>
            <person name="Daum C."/>
            <person name="Chiniquy J."/>
            <person name="Barry K."/>
            <person name="LaButti K."/>
            <person name="Haridas S."/>
            <person name="Simmons B.A."/>
            <person name="Magnuson J.K."/>
            <person name="Mortensen U.H."/>
            <person name="Larsen T.O."/>
            <person name="Grigoriev I.V."/>
            <person name="Baker S.E."/>
            <person name="Andersen M.R."/>
        </authorList>
    </citation>
    <scope>NUCLEOTIDE SEQUENCE [LARGE SCALE GENOMIC DNA]</scope>
    <source>
        <strain evidence="3">IBT 16806</strain>
    </source>
</reference>
<protein>
    <submittedName>
        <fullName evidence="2">Uncharacterized protein</fullName>
    </submittedName>
</protein>
<evidence type="ECO:0000256" key="1">
    <source>
        <dbReference type="SAM" id="MobiDB-lite"/>
    </source>
</evidence>
<feature type="compositionally biased region" description="Basic and acidic residues" evidence="1">
    <location>
        <begin position="61"/>
        <end position="76"/>
    </location>
</feature>
<dbReference type="AlphaFoldDB" id="A0A2I1CPM3"/>
<evidence type="ECO:0000313" key="3">
    <source>
        <dbReference type="Proteomes" id="UP000234474"/>
    </source>
</evidence>
<sequence>MEHRGTASIDESQRSGLLVLLTTAQKVSRLICFFLRGVLSSRRRSLSPLFRAMTGNRGRKRGEGRTDTRGQRKKPAENWAGRKGVTSCPFPSWRAREGRGRSFQAPASSNGRDRSTRKTFVQPIWEHFEAITHHSSSFLLGYHEVSYKCYSMDLENLPYILEVMYGNITAPHTTLFS</sequence>
<organism evidence="2 3">
    <name type="scientific">Aspergillus novofumigatus (strain IBT 16806)</name>
    <dbReference type="NCBI Taxonomy" id="1392255"/>
    <lineage>
        <taxon>Eukaryota</taxon>
        <taxon>Fungi</taxon>
        <taxon>Dikarya</taxon>
        <taxon>Ascomycota</taxon>
        <taxon>Pezizomycotina</taxon>
        <taxon>Eurotiomycetes</taxon>
        <taxon>Eurotiomycetidae</taxon>
        <taxon>Eurotiales</taxon>
        <taxon>Aspergillaceae</taxon>
        <taxon>Aspergillus</taxon>
        <taxon>Aspergillus subgen. Fumigati</taxon>
    </lineage>
</organism>
<comment type="caution">
    <text evidence="2">The sequence shown here is derived from an EMBL/GenBank/DDBJ whole genome shotgun (WGS) entry which is preliminary data.</text>
</comment>
<dbReference type="GeneID" id="36538960"/>
<dbReference type="VEuPathDB" id="FungiDB:P174DRAFT_50999"/>
<name>A0A2I1CPM3_ASPN1</name>
<gene>
    <name evidence="2" type="ORF">P174DRAFT_50999</name>
</gene>